<evidence type="ECO:0000313" key="1">
    <source>
        <dbReference type="EMBL" id="QHT17746.1"/>
    </source>
</evidence>
<dbReference type="AlphaFoldDB" id="A0A6C0DLD5"/>
<accession>A0A6C0DLD5</accession>
<proteinExistence type="predicted"/>
<protein>
    <submittedName>
        <fullName evidence="1">Uncharacterized protein</fullName>
    </submittedName>
</protein>
<dbReference type="EMBL" id="MN739643">
    <property type="protein sequence ID" value="QHT17746.1"/>
    <property type="molecule type" value="Genomic_DNA"/>
</dbReference>
<sequence>MFLFILPITILSLLGAYMYYNSTKDMYVNNDINEYLLSSVDIEESILH</sequence>
<reference evidence="1" key="1">
    <citation type="journal article" date="2020" name="Nature">
        <title>Giant virus diversity and host interactions through global metagenomics.</title>
        <authorList>
            <person name="Schulz F."/>
            <person name="Roux S."/>
            <person name="Paez-Espino D."/>
            <person name="Jungbluth S."/>
            <person name="Walsh D.A."/>
            <person name="Denef V.J."/>
            <person name="McMahon K.D."/>
            <person name="Konstantinidis K.T."/>
            <person name="Eloe-Fadrosh E.A."/>
            <person name="Kyrpides N.C."/>
            <person name="Woyke T."/>
        </authorList>
    </citation>
    <scope>NUCLEOTIDE SEQUENCE</scope>
    <source>
        <strain evidence="1">GVMAG-M-3300023174-30</strain>
    </source>
</reference>
<name>A0A6C0DLD5_9ZZZZ</name>
<organism evidence="1">
    <name type="scientific">viral metagenome</name>
    <dbReference type="NCBI Taxonomy" id="1070528"/>
    <lineage>
        <taxon>unclassified sequences</taxon>
        <taxon>metagenomes</taxon>
        <taxon>organismal metagenomes</taxon>
    </lineage>
</organism>